<dbReference type="AlphaFoldDB" id="A0A2U3QI37"/>
<protein>
    <recommendedName>
        <fullName evidence="4">YjbQ family protein</fullName>
    </recommendedName>
</protein>
<name>A0A2U3QI37_9BACT</name>
<evidence type="ECO:0000256" key="1">
    <source>
        <dbReference type="ARBA" id="ARBA00005534"/>
    </source>
</evidence>
<dbReference type="Gene3D" id="2.60.120.460">
    <property type="entry name" value="YjbQ-like"/>
    <property type="match status" value="1"/>
</dbReference>
<proteinExistence type="inferred from homology"/>
<comment type="similarity">
    <text evidence="1">Belongs to the UPF0047 family.</text>
</comment>
<accession>A0A2U3QI37</accession>
<dbReference type="EMBL" id="OUUY01000088">
    <property type="protein sequence ID" value="SPQ01066.1"/>
    <property type="molecule type" value="Genomic_DNA"/>
</dbReference>
<dbReference type="Pfam" id="PF01894">
    <property type="entry name" value="YjbQ"/>
    <property type="match status" value="1"/>
</dbReference>
<dbReference type="Proteomes" id="UP000245125">
    <property type="component" value="Unassembled WGS sequence"/>
</dbReference>
<dbReference type="PANTHER" id="PTHR30615">
    <property type="entry name" value="UNCHARACTERIZED PROTEIN YJBQ-RELATED"/>
    <property type="match status" value="1"/>
</dbReference>
<dbReference type="PIRSF" id="PIRSF004681">
    <property type="entry name" value="UCP004681"/>
    <property type="match status" value="1"/>
</dbReference>
<organism evidence="2 3">
    <name type="scientific">Candidatus Sulfobium mesophilum</name>
    <dbReference type="NCBI Taxonomy" id="2016548"/>
    <lineage>
        <taxon>Bacteria</taxon>
        <taxon>Pseudomonadati</taxon>
        <taxon>Nitrospirota</taxon>
        <taxon>Nitrospiria</taxon>
        <taxon>Nitrospirales</taxon>
        <taxon>Nitrospiraceae</taxon>
        <taxon>Candidatus Sulfobium</taxon>
    </lineage>
</organism>
<reference evidence="3" key="1">
    <citation type="submission" date="2018-03" db="EMBL/GenBank/DDBJ databases">
        <authorList>
            <person name="Zecchin S."/>
        </authorList>
    </citation>
    <scope>NUCLEOTIDE SEQUENCE [LARGE SCALE GENOMIC DNA]</scope>
</reference>
<evidence type="ECO:0000313" key="3">
    <source>
        <dbReference type="Proteomes" id="UP000245125"/>
    </source>
</evidence>
<dbReference type="NCBIfam" id="TIGR00149">
    <property type="entry name" value="TIGR00149_YjbQ"/>
    <property type="match status" value="1"/>
</dbReference>
<evidence type="ECO:0000313" key="2">
    <source>
        <dbReference type="EMBL" id="SPQ01066.1"/>
    </source>
</evidence>
<dbReference type="SUPFAM" id="SSF111038">
    <property type="entry name" value="YjbQ-like"/>
    <property type="match status" value="1"/>
</dbReference>
<dbReference type="PANTHER" id="PTHR30615:SF8">
    <property type="entry name" value="UPF0047 PROTEIN C4A8.02C"/>
    <property type="match status" value="1"/>
</dbReference>
<dbReference type="OrthoDB" id="9801725at2"/>
<sequence length="136" mass="15214">MVRYINVKSRARTEFIDITEKVQEVVKEAGAVSGVCFLYAPHTTAAVTINEGADPSVQRDIQTLLNKLVPFEGDYHHREGNSSAHIKASIIGITENVLVEEGRLVLGTWQSIFFCEFDGPRHRRVALKFIGDRKST</sequence>
<dbReference type="InterPro" id="IPR035917">
    <property type="entry name" value="YjbQ-like_sf"/>
</dbReference>
<keyword evidence="3" id="KW-1185">Reference proteome</keyword>
<evidence type="ECO:0008006" key="4">
    <source>
        <dbReference type="Google" id="ProtNLM"/>
    </source>
</evidence>
<gene>
    <name evidence="2" type="ORF">NBG4_410014</name>
</gene>
<dbReference type="InterPro" id="IPR001602">
    <property type="entry name" value="UPF0047_YjbQ-like"/>
</dbReference>